<keyword evidence="2" id="KW-1185">Reference proteome</keyword>
<dbReference type="EMBL" id="NOIG01000013">
    <property type="protein sequence ID" value="OYD48147.1"/>
    <property type="molecule type" value="Genomic_DNA"/>
</dbReference>
<protein>
    <recommendedName>
        <fullName evidence="3">DUF2917 domain-containing protein</fullName>
    </recommendedName>
</protein>
<accession>A0A235EHU5</accession>
<evidence type="ECO:0000313" key="1">
    <source>
        <dbReference type="EMBL" id="OYD48147.1"/>
    </source>
</evidence>
<dbReference type="InterPro" id="IPR021317">
    <property type="entry name" value="DUF2917"/>
</dbReference>
<name>A0A235EHU5_9BURK</name>
<dbReference type="OrthoDB" id="8820064at2"/>
<reference evidence="1 2" key="1">
    <citation type="submission" date="2017-07" db="EMBL/GenBank/DDBJ databases">
        <title>Acidovorax KNDSW TSA 6 genome sequence and assembly.</title>
        <authorList>
            <person name="Mayilraj S."/>
        </authorList>
    </citation>
    <scope>NUCLEOTIDE SEQUENCE [LARGE SCALE GENOMIC DNA]</scope>
    <source>
        <strain evidence="1 2">KNDSW-TSA6</strain>
    </source>
</reference>
<evidence type="ECO:0008006" key="3">
    <source>
        <dbReference type="Google" id="ProtNLM"/>
    </source>
</evidence>
<proteinExistence type="predicted"/>
<dbReference type="Proteomes" id="UP000215441">
    <property type="component" value="Unassembled WGS sequence"/>
</dbReference>
<gene>
    <name evidence="1" type="ORF">CBY09_21655</name>
</gene>
<evidence type="ECO:0000313" key="2">
    <source>
        <dbReference type="Proteomes" id="UP000215441"/>
    </source>
</evidence>
<dbReference type="AlphaFoldDB" id="A0A235EHU5"/>
<dbReference type="RefSeq" id="WP_094291637.1">
    <property type="nucleotide sequence ID" value="NZ_NOIG01000013.1"/>
</dbReference>
<organism evidence="1 2">
    <name type="scientific">Acidovorax kalamii</name>
    <dbReference type="NCBI Taxonomy" id="2004485"/>
    <lineage>
        <taxon>Bacteria</taxon>
        <taxon>Pseudomonadati</taxon>
        <taxon>Pseudomonadota</taxon>
        <taxon>Betaproteobacteria</taxon>
        <taxon>Burkholderiales</taxon>
        <taxon>Comamonadaceae</taxon>
        <taxon>Acidovorax</taxon>
    </lineage>
</organism>
<sequence length="130" mass="13601">MTTSQIFKFFSTAATAAAAYGVSTLLPGKALSLTPRAPMALRIAEGQAWVTLDAGPYGTGTEAGDVFLHAGQTLWVAAGQHAVVEPVGQQRLQYRFTRTPVDVASTATPWWRRAAFGSPSVAVASDACCA</sequence>
<dbReference type="Pfam" id="PF11142">
    <property type="entry name" value="DUF2917"/>
    <property type="match status" value="1"/>
</dbReference>
<comment type="caution">
    <text evidence="1">The sequence shown here is derived from an EMBL/GenBank/DDBJ whole genome shotgun (WGS) entry which is preliminary data.</text>
</comment>